<evidence type="ECO:0000313" key="3">
    <source>
        <dbReference type="Proteomes" id="UP001054252"/>
    </source>
</evidence>
<comment type="caution">
    <text evidence="2">The sequence shown here is derived from an EMBL/GenBank/DDBJ whole genome shotgun (WGS) entry which is preliminary data.</text>
</comment>
<evidence type="ECO:0000256" key="1">
    <source>
        <dbReference type="SAM" id="MobiDB-lite"/>
    </source>
</evidence>
<dbReference type="EMBL" id="BPVZ01000031">
    <property type="protein sequence ID" value="GKV09873.1"/>
    <property type="molecule type" value="Genomic_DNA"/>
</dbReference>
<proteinExistence type="predicted"/>
<protein>
    <submittedName>
        <fullName evidence="2">Uncharacterized protein</fullName>
    </submittedName>
</protein>
<dbReference type="Proteomes" id="UP001054252">
    <property type="component" value="Unassembled WGS sequence"/>
</dbReference>
<accession>A0AAV5JES4</accession>
<feature type="region of interest" description="Disordered" evidence="1">
    <location>
        <begin position="53"/>
        <end position="77"/>
    </location>
</feature>
<feature type="compositionally biased region" description="Acidic residues" evidence="1">
    <location>
        <begin position="59"/>
        <end position="69"/>
    </location>
</feature>
<sequence length="77" mass="8837">MIYIDSDFQNFNPRFKLGKAEEHNQTSSIYSNKNSLCFVSLEKIIVSVEVDKDKVGHGDDDDDDDDSEFDMLLKSDQ</sequence>
<dbReference type="AlphaFoldDB" id="A0AAV5JES4"/>
<evidence type="ECO:0000313" key="2">
    <source>
        <dbReference type="EMBL" id="GKV09873.1"/>
    </source>
</evidence>
<organism evidence="2 3">
    <name type="scientific">Rubroshorea leprosula</name>
    <dbReference type="NCBI Taxonomy" id="152421"/>
    <lineage>
        <taxon>Eukaryota</taxon>
        <taxon>Viridiplantae</taxon>
        <taxon>Streptophyta</taxon>
        <taxon>Embryophyta</taxon>
        <taxon>Tracheophyta</taxon>
        <taxon>Spermatophyta</taxon>
        <taxon>Magnoliopsida</taxon>
        <taxon>eudicotyledons</taxon>
        <taxon>Gunneridae</taxon>
        <taxon>Pentapetalae</taxon>
        <taxon>rosids</taxon>
        <taxon>malvids</taxon>
        <taxon>Malvales</taxon>
        <taxon>Dipterocarpaceae</taxon>
        <taxon>Rubroshorea</taxon>
    </lineage>
</organism>
<keyword evidence="3" id="KW-1185">Reference proteome</keyword>
<reference evidence="2 3" key="1">
    <citation type="journal article" date="2021" name="Commun. Biol.">
        <title>The genome of Shorea leprosula (Dipterocarpaceae) highlights the ecological relevance of drought in aseasonal tropical rainforests.</title>
        <authorList>
            <person name="Ng K.K.S."/>
            <person name="Kobayashi M.J."/>
            <person name="Fawcett J.A."/>
            <person name="Hatakeyama M."/>
            <person name="Paape T."/>
            <person name="Ng C.H."/>
            <person name="Ang C.C."/>
            <person name="Tnah L.H."/>
            <person name="Lee C.T."/>
            <person name="Nishiyama T."/>
            <person name="Sese J."/>
            <person name="O'Brien M.J."/>
            <person name="Copetti D."/>
            <person name="Mohd Noor M.I."/>
            <person name="Ong R.C."/>
            <person name="Putra M."/>
            <person name="Sireger I.Z."/>
            <person name="Indrioko S."/>
            <person name="Kosugi Y."/>
            <person name="Izuno A."/>
            <person name="Isagi Y."/>
            <person name="Lee S.L."/>
            <person name="Shimizu K.K."/>
        </authorList>
    </citation>
    <scope>NUCLEOTIDE SEQUENCE [LARGE SCALE GENOMIC DNA]</scope>
    <source>
        <strain evidence="2">214</strain>
    </source>
</reference>
<gene>
    <name evidence="2" type="ORF">SLEP1_g21312</name>
</gene>
<name>A0AAV5JES4_9ROSI</name>